<gene>
    <name evidence="2" type="ordered locus">Bphy_6190</name>
</gene>
<dbReference type="Pfam" id="PF01814">
    <property type="entry name" value="Hemerythrin"/>
    <property type="match status" value="1"/>
</dbReference>
<dbReference type="AlphaFoldDB" id="B2JWB0"/>
<dbReference type="CDD" id="cd12108">
    <property type="entry name" value="Hr-like"/>
    <property type="match status" value="1"/>
</dbReference>
<name>B2JWB0_PARP8</name>
<dbReference type="InterPro" id="IPR012312">
    <property type="entry name" value="Hemerythrin-like"/>
</dbReference>
<organism evidence="2 3">
    <name type="scientific">Paraburkholderia phymatum (strain DSM 17167 / CIP 108236 / LMG 21445 / STM815)</name>
    <name type="common">Burkholderia phymatum</name>
    <dbReference type="NCBI Taxonomy" id="391038"/>
    <lineage>
        <taxon>Bacteria</taxon>
        <taxon>Pseudomonadati</taxon>
        <taxon>Pseudomonadota</taxon>
        <taxon>Betaproteobacteria</taxon>
        <taxon>Burkholderiales</taxon>
        <taxon>Burkholderiaceae</taxon>
        <taxon>Paraburkholderia</taxon>
    </lineage>
</organism>
<dbReference type="RefSeq" id="WP_012405396.1">
    <property type="nucleotide sequence ID" value="NC_010625.1"/>
</dbReference>
<dbReference type="HOGENOM" id="CLU_113668_0_0_4"/>
<keyword evidence="3" id="KW-1185">Reference proteome</keyword>
<evidence type="ECO:0000313" key="2">
    <source>
        <dbReference type="EMBL" id="ACC75237.1"/>
    </source>
</evidence>
<dbReference type="Proteomes" id="UP000001192">
    <property type="component" value="Plasmid pBPHY01"/>
</dbReference>
<keyword evidence="2" id="KW-0614">Plasmid</keyword>
<evidence type="ECO:0000259" key="1">
    <source>
        <dbReference type="Pfam" id="PF01814"/>
    </source>
</evidence>
<geneLocation type="plasmid" evidence="2 3">
    <name>pBPHY01</name>
</geneLocation>
<accession>B2JWB0</accession>
<dbReference type="OrthoDB" id="8898809at2"/>
<dbReference type="EMBL" id="CP001045">
    <property type="protein sequence ID" value="ACC75237.1"/>
    <property type="molecule type" value="Genomic_DNA"/>
</dbReference>
<evidence type="ECO:0000313" key="3">
    <source>
        <dbReference type="Proteomes" id="UP000001192"/>
    </source>
</evidence>
<feature type="domain" description="Hemerythrin-like" evidence="1">
    <location>
        <begin position="18"/>
        <end position="157"/>
    </location>
</feature>
<sequence>MTSRLTLHTSPCAGFDEPFEMLAACHERIARTLRLLESLAEHLATAGCDDAAREAACDVIRYFDLASPAHHEDEERHLFPALAAAGQPDLRTLVDRLRAEHREMTRQWDAVRIDLDQVKRGEWLIKTWAETSARWAAFANLYRTHLAAEDRHAYPAATALLGDAARGAMGRDMASRRGVRWPHQ</sequence>
<proteinExistence type="predicted"/>
<reference evidence="3" key="1">
    <citation type="journal article" date="2014" name="Stand. Genomic Sci.">
        <title>Complete genome sequence of Burkholderia phymatum STM815(T), a broad host range and efficient nitrogen-fixing symbiont of Mimosa species.</title>
        <authorList>
            <person name="Moulin L."/>
            <person name="Klonowska A."/>
            <person name="Caroline B."/>
            <person name="Booth K."/>
            <person name="Vriezen J.A."/>
            <person name="Melkonian R."/>
            <person name="James E.K."/>
            <person name="Young J.P."/>
            <person name="Bena G."/>
            <person name="Hauser L."/>
            <person name="Land M."/>
            <person name="Kyrpides N."/>
            <person name="Bruce D."/>
            <person name="Chain P."/>
            <person name="Copeland A."/>
            <person name="Pitluck S."/>
            <person name="Woyke T."/>
            <person name="Lizotte-Waniewski M."/>
            <person name="Bristow J."/>
            <person name="Riley M."/>
        </authorList>
    </citation>
    <scope>NUCLEOTIDE SEQUENCE [LARGE SCALE GENOMIC DNA]</scope>
    <source>
        <strain evidence="3">DSM 17167 / CIP 108236 / LMG 21445 / STM815</strain>
        <plasmid evidence="3">Plasmid pBPHY01</plasmid>
    </source>
</reference>
<protein>
    <submittedName>
        <fullName evidence="2">Hemerythrin HHE cation binding domain protein</fullName>
    </submittedName>
</protein>
<dbReference type="KEGG" id="bph:Bphy_6190"/>
<dbReference type="Gene3D" id="1.20.120.520">
    <property type="entry name" value="nmb1532 protein domain like"/>
    <property type="match status" value="1"/>
</dbReference>